<dbReference type="EMBL" id="BSUN01000001">
    <property type="protein sequence ID" value="GMA37590.1"/>
    <property type="molecule type" value="Genomic_DNA"/>
</dbReference>
<evidence type="ECO:0000259" key="1">
    <source>
        <dbReference type="Pfam" id="PF07969"/>
    </source>
</evidence>
<dbReference type="PANTHER" id="PTHR22642">
    <property type="entry name" value="IMIDAZOLONEPROPIONASE"/>
    <property type="match status" value="1"/>
</dbReference>
<accession>A0ABQ6IJW4</accession>
<name>A0ABQ6IJW4_9MICO</name>
<dbReference type="InterPro" id="IPR032466">
    <property type="entry name" value="Metal_Hydrolase"/>
</dbReference>
<sequence>MRLDQEAPGDEDVAISEAAAEAAARGIVGIVDLEMARNLHGWTRRMSQGLRAFRVRSGFYPDEFDERLGMGLTGGDVIPDTGGLLTVGALKIITDGSLNTRTAFCHDPYASGSHGVLTYSPEQTTALLQRAVATGYDVAVHAIGDAAVTHALDAFAATGARGTIEHAQARERRGHRPLRRALGWWRQFSPSICGTTGTRASESGRVAPTAPSRSVRCVTQGRTSFLGPMHPCLR</sequence>
<protein>
    <recommendedName>
        <fullName evidence="1">Amidohydrolase 3 domain-containing protein</fullName>
    </recommendedName>
</protein>
<dbReference type="SUPFAM" id="SSF51556">
    <property type="entry name" value="Metallo-dependent hydrolases"/>
    <property type="match status" value="1"/>
</dbReference>
<proteinExistence type="predicted"/>
<keyword evidence="3" id="KW-1185">Reference proteome</keyword>
<evidence type="ECO:0000313" key="2">
    <source>
        <dbReference type="EMBL" id="GMA37590.1"/>
    </source>
</evidence>
<feature type="domain" description="Amidohydrolase 3" evidence="1">
    <location>
        <begin position="8"/>
        <end position="169"/>
    </location>
</feature>
<dbReference type="Proteomes" id="UP001157125">
    <property type="component" value="Unassembled WGS sequence"/>
</dbReference>
<dbReference type="Pfam" id="PF07969">
    <property type="entry name" value="Amidohydro_3"/>
    <property type="match status" value="1"/>
</dbReference>
<reference evidence="3" key="1">
    <citation type="journal article" date="2019" name="Int. J. Syst. Evol. Microbiol.">
        <title>The Global Catalogue of Microorganisms (GCM) 10K type strain sequencing project: providing services to taxonomists for standard genome sequencing and annotation.</title>
        <authorList>
            <consortium name="The Broad Institute Genomics Platform"/>
            <consortium name="The Broad Institute Genome Sequencing Center for Infectious Disease"/>
            <person name="Wu L."/>
            <person name="Ma J."/>
        </authorList>
    </citation>
    <scope>NUCLEOTIDE SEQUENCE [LARGE SCALE GENOMIC DNA]</scope>
    <source>
        <strain evidence="3">NBRC 112299</strain>
    </source>
</reference>
<comment type="caution">
    <text evidence="2">The sequence shown here is derived from an EMBL/GenBank/DDBJ whole genome shotgun (WGS) entry which is preliminary data.</text>
</comment>
<evidence type="ECO:0000313" key="3">
    <source>
        <dbReference type="Proteomes" id="UP001157125"/>
    </source>
</evidence>
<dbReference type="InterPro" id="IPR013108">
    <property type="entry name" value="Amidohydro_3"/>
</dbReference>
<dbReference type="PANTHER" id="PTHR22642:SF2">
    <property type="entry name" value="PROTEIN LONG AFTER FAR-RED 3"/>
    <property type="match status" value="1"/>
</dbReference>
<dbReference type="Gene3D" id="3.20.20.140">
    <property type="entry name" value="Metal-dependent hydrolases"/>
    <property type="match status" value="1"/>
</dbReference>
<gene>
    <name evidence="2" type="ORF">GCM10025876_37940</name>
</gene>
<organism evidence="2 3">
    <name type="scientific">Demequina litorisediminis</name>
    <dbReference type="NCBI Taxonomy" id="1849022"/>
    <lineage>
        <taxon>Bacteria</taxon>
        <taxon>Bacillati</taxon>
        <taxon>Actinomycetota</taxon>
        <taxon>Actinomycetes</taxon>
        <taxon>Micrococcales</taxon>
        <taxon>Demequinaceae</taxon>
        <taxon>Demequina</taxon>
    </lineage>
</organism>